<evidence type="ECO:0000313" key="11">
    <source>
        <dbReference type="Proteomes" id="UP001454036"/>
    </source>
</evidence>
<evidence type="ECO:0000256" key="7">
    <source>
        <dbReference type="ARBA" id="ARBA00023295"/>
    </source>
</evidence>
<reference evidence="10 11" key="1">
    <citation type="submission" date="2024-01" db="EMBL/GenBank/DDBJ databases">
        <title>The complete chloroplast genome sequence of Lithospermum erythrorhizon: insights into the phylogenetic relationship among Boraginaceae species and the maternal lineages of purple gromwells.</title>
        <authorList>
            <person name="Okada T."/>
            <person name="Watanabe K."/>
        </authorList>
    </citation>
    <scope>NUCLEOTIDE SEQUENCE [LARGE SCALE GENOMIC DNA]</scope>
</reference>
<evidence type="ECO:0000256" key="4">
    <source>
        <dbReference type="ARBA" id="ARBA00012706"/>
    </source>
</evidence>
<comment type="subcellular location">
    <subcellularLocation>
        <location evidence="2">Secreted</location>
    </subcellularLocation>
</comment>
<keyword evidence="8" id="KW-0472">Membrane</keyword>
<dbReference type="EC" id="3.2.1.78" evidence="4"/>
<keyword evidence="8" id="KW-1133">Transmembrane helix</keyword>
<keyword evidence="6" id="KW-0378">Hydrolase</keyword>
<dbReference type="GO" id="GO:0016985">
    <property type="term" value="F:mannan endo-1,4-beta-mannosidase activity"/>
    <property type="evidence" value="ECO:0007669"/>
    <property type="project" value="UniProtKB-EC"/>
</dbReference>
<dbReference type="SUPFAM" id="SSF51445">
    <property type="entry name" value="(Trans)glycosidases"/>
    <property type="match status" value="1"/>
</dbReference>
<evidence type="ECO:0000313" key="10">
    <source>
        <dbReference type="EMBL" id="GAA0176330.1"/>
    </source>
</evidence>
<dbReference type="EMBL" id="BAABME010010074">
    <property type="protein sequence ID" value="GAA0176330.1"/>
    <property type="molecule type" value="Genomic_DNA"/>
</dbReference>
<dbReference type="InterPro" id="IPR001547">
    <property type="entry name" value="Glyco_hydro_5"/>
</dbReference>
<accession>A0AAV3RMD9</accession>
<organism evidence="10 11">
    <name type="scientific">Lithospermum erythrorhizon</name>
    <name type="common">Purple gromwell</name>
    <name type="synonym">Lithospermum officinale var. erythrorhizon</name>
    <dbReference type="NCBI Taxonomy" id="34254"/>
    <lineage>
        <taxon>Eukaryota</taxon>
        <taxon>Viridiplantae</taxon>
        <taxon>Streptophyta</taxon>
        <taxon>Embryophyta</taxon>
        <taxon>Tracheophyta</taxon>
        <taxon>Spermatophyta</taxon>
        <taxon>Magnoliopsida</taxon>
        <taxon>eudicotyledons</taxon>
        <taxon>Gunneridae</taxon>
        <taxon>Pentapetalae</taxon>
        <taxon>asterids</taxon>
        <taxon>lamiids</taxon>
        <taxon>Boraginales</taxon>
        <taxon>Boraginaceae</taxon>
        <taxon>Boraginoideae</taxon>
        <taxon>Lithospermeae</taxon>
        <taxon>Lithospermum</taxon>
    </lineage>
</organism>
<dbReference type="Gene3D" id="3.20.20.80">
    <property type="entry name" value="Glycosidases"/>
    <property type="match status" value="1"/>
</dbReference>
<dbReference type="PANTHER" id="PTHR31451:SF51">
    <property type="entry name" value="MANNAN ENDO-1,4-BETA-MANNOSIDASE 6"/>
    <property type="match status" value="1"/>
</dbReference>
<comment type="caution">
    <text evidence="10">The sequence shown here is derived from an EMBL/GenBank/DDBJ whole genome shotgun (WGS) entry which is preliminary data.</text>
</comment>
<evidence type="ECO:0000259" key="9">
    <source>
        <dbReference type="Pfam" id="PF26410"/>
    </source>
</evidence>
<dbReference type="Proteomes" id="UP001454036">
    <property type="component" value="Unassembled WGS sequence"/>
</dbReference>
<gene>
    <name evidence="10" type="ORF">LIER_29339</name>
</gene>
<dbReference type="Pfam" id="PF26410">
    <property type="entry name" value="GH5_mannosidase"/>
    <property type="match status" value="1"/>
</dbReference>
<protein>
    <recommendedName>
        <fullName evidence="4">mannan endo-1,4-beta-mannosidase</fullName>
        <ecNumber evidence="4">3.2.1.78</ecNumber>
    </recommendedName>
</protein>
<evidence type="ECO:0000256" key="8">
    <source>
        <dbReference type="SAM" id="Phobius"/>
    </source>
</evidence>
<keyword evidence="7" id="KW-0326">Glycosidase</keyword>
<dbReference type="InterPro" id="IPR017853">
    <property type="entry name" value="GH"/>
</dbReference>
<evidence type="ECO:0000256" key="6">
    <source>
        <dbReference type="ARBA" id="ARBA00022801"/>
    </source>
</evidence>
<dbReference type="InterPro" id="IPR045053">
    <property type="entry name" value="MAN-like"/>
</dbReference>
<sequence length="444" mass="50366">MDSKWWEKKLYPLSGIFTIFFLLYLSFNDQINFSFPTVLWLPKMGFVGVNDTSFVIKNENQSEFYVNGWNSYWLMDESVWGSSRSVSEMFKRGASMGLSVCRTWAFNDGTGSNALQLRPGIFNERVFKGLDYVIVEARKHKIRLILSLVNNLPAFGGKSQYVRWADEAGTYGFSSNDSFFSHPVIKVYYKEYVKAIVSRKNSLSGIRYSDEPAIFAWELINEPRCELISSAPALQAWITEMAAYVKSLDKKHLVTVGLEGFYGLKSTQNSEANPGQWAASLGSDFIDNSAITNLDFASVHAYPDSWIPEADLVAKLKYLSHWMDAHINDADNVLKKPVLFTEVGSHLIANHGEQYQIDAILKTVYDKVYESAKKKGAGAGALIWQLLVEGAERYTDRFAFVAWKHPSTHKLIVDQSCRLRELNPHGLPNKRLHPSDICYYSSRS</sequence>
<feature type="transmembrane region" description="Helical" evidence="8">
    <location>
        <begin position="10"/>
        <end position="27"/>
    </location>
</feature>
<comment type="catalytic activity">
    <reaction evidence="1">
        <text>Random hydrolysis of (1-&gt;4)-beta-D-mannosidic linkages in mannans, galactomannans and glucomannans.</text>
        <dbReference type="EC" id="3.2.1.78"/>
    </reaction>
</comment>
<evidence type="ECO:0000256" key="3">
    <source>
        <dbReference type="ARBA" id="ARBA00005641"/>
    </source>
</evidence>
<keyword evidence="8" id="KW-0812">Transmembrane</keyword>
<feature type="domain" description="Glycoside hydrolase family 5" evidence="9">
    <location>
        <begin position="46"/>
        <end position="400"/>
    </location>
</feature>
<keyword evidence="11" id="KW-1185">Reference proteome</keyword>
<dbReference type="FunFam" id="3.20.20.80:FF:000012">
    <property type="entry name" value="Mannan endo-1,4-beta-mannosidase 6"/>
    <property type="match status" value="1"/>
</dbReference>
<dbReference type="AlphaFoldDB" id="A0AAV3RMD9"/>
<evidence type="ECO:0000256" key="2">
    <source>
        <dbReference type="ARBA" id="ARBA00004613"/>
    </source>
</evidence>
<evidence type="ECO:0000256" key="1">
    <source>
        <dbReference type="ARBA" id="ARBA00001678"/>
    </source>
</evidence>
<dbReference type="PANTHER" id="PTHR31451">
    <property type="match status" value="1"/>
</dbReference>
<dbReference type="GO" id="GO:0005576">
    <property type="term" value="C:extracellular region"/>
    <property type="evidence" value="ECO:0007669"/>
    <property type="project" value="UniProtKB-SubCell"/>
</dbReference>
<comment type="similarity">
    <text evidence="3">Belongs to the glycosyl hydrolase 5 (cellulase A) family.</text>
</comment>
<keyword evidence="5" id="KW-0964">Secreted</keyword>
<evidence type="ECO:0000256" key="5">
    <source>
        <dbReference type="ARBA" id="ARBA00022525"/>
    </source>
</evidence>
<proteinExistence type="inferred from homology"/>
<name>A0AAV3RMD9_LITER</name>